<gene>
    <name evidence="2" type="ORF">POPTR_006G081000</name>
</gene>
<dbReference type="STRING" id="3694.A0A2K1ZYS3"/>
<accession>A0A2K1ZYS3</accession>
<feature type="compositionally biased region" description="Polar residues" evidence="1">
    <location>
        <begin position="44"/>
        <end position="55"/>
    </location>
</feature>
<dbReference type="InParanoid" id="A0A2K1ZYS3"/>
<evidence type="ECO:0000313" key="3">
    <source>
        <dbReference type="Proteomes" id="UP000006729"/>
    </source>
</evidence>
<dbReference type="EMBL" id="CM009295">
    <property type="protein sequence ID" value="PNT30424.1"/>
    <property type="molecule type" value="Genomic_DNA"/>
</dbReference>
<dbReference type="Proteomes" id="UP000006729">
    <property type="component" value="Chromosome 6"/>
</dbReference>
<evidence type="ECO:0000313" key="2">
    <source>
        <dbReference type="EMBL" id="PNT30424.1"/>
    </source>
</evidence>
<proteinExistence type="predicted"/>
<dbReference type="PANTHER" id="PTHR23099">
    <property type="entry name" value="TRANSCRIPTIONAL REGULATOR"/>
    <property type="match status" value="1"/>
</dbReference>
<name>A0A2K1ZYS3_POPTR</name>
<feature type="compositionally biased region" description="Basic and acidic residues" evidence="1">
    <location>
        <begin position="25"/>
        <end position="36"/>
    </location>
</feature>
<feature type="region of interest" description="Disordered" evidence="1">
    <location>
        <begin position="22"/>
        <end position="55"/>
    </location>
</feature>
<dbReference type="AlphaFoldDB" id="A0A2K1ZYS3"/>
<sequence length="163" mass="18742">MGVCGRVESLGLRRPKSIIFIKSTPNHDHAQDDPTNKKQPISGKPTSKQPLSENNQLRLFFPRLGKVEHWYYHRHSCISPPLPKHFRDCEGHSGPPPPKHRHIPTMEEQGAGMDGEELNMMNSVMNKLFQMEYVSDNTCREIELENEVDDSIKTIDNSQLKRE</sequence>
<protein>
    <submittedName>
        <fullName evidence="2">Uncharacterized protein</fullName>
    </submittedName>
</protein>
<organism evidence="2 3">
    <name type="scientific">Populus trichocarpa</name>
    <name type="common">Western balsam poplar</name>
    <name type="synonym">Populus balsamifera subsp. trichocarpa</name>
    <dbReference type="NCBI Taxonomy" id="3694"/>
    <lineage>
        <taxon>Eukaryota</taxon>
        <taxon>Viridiplantae</taxon>
        <taxon>Streptophyta</taxon>
        <taxon>Embryophyta</taxon>
        <taxon>Tracheophyta</taxon>
        <taxon>Spermatophyta</taxon>
        <taxon>Magnoliopsida</taxon>
        <taxon>eudicotyledons</taxon>
        <taxon>Gunneridae</taxon>
        <taxon>Pentapetalae</taxon>
        <taxon>rosids</taxon>
        <taxon>fabids</taxon>
        <taxon>Malpighiales</taxon>
        <taxon>Salicaceae</taxon>
        <taxon>Saliceae</taxon>
        <taxon>Populus</taxon>
    </lineage>
</organism>
<reference evidence="2 3" key="1">
    <citation type="journal article" date="2006" name="Science">
        <title>The genome of black cottonwood, Populus trichocarpa (Torr. &amp; Gray).</title>
        <authorList>
            <person name="Tuskan G.A."/>
            <person name="Difazio S."/>
            <person name="Jansson S."/>
            <person name="Bohlmann J."/>
            <person name="Grigoriev I."/>
            <person name="Hellsten U."/>
            <person name="Putnam N."/>
            <person name="Ralph S."/>
            <person name="Rombauts S."/>
            <person name="Salamov A."/>
            <person name="Schein J."/>
            <person name="Sterck L."/>
            <person name="Aerts A."/>
            <person name="Bhalerao R.R."/>
            <person name="Bhalerao R.P."/>
            <person name="Blaudez D."/>
            <person name="Boerjan W."/>
            <person name="Brun A."/>
            <person name="Brunner A."/>
            <person name="Busov V."/>
            <person name="Campbell M."/>
            <person name="Carlson J."/>
            <person name="Chalot M."/>
            <person name="Chapman J."/>
            <person name="Chen G.L."/>
            <person name="Cooper D."/>
            <person name="Coutinho P.M."/>
            <person name="Couturier J."/>
            <person name="Covert S."/>
            <person name="Cronk Q."/>
            <person name="Cunningham R."/>
            <person name="Davis J."/>
            <person name="Degroeve S."/>
            <person name="Dejardin A."/>
            <person name="Depamphilis C."/>
            <person name="Detter J."/>
            <person name="Dirks B."/>
            <person name="Dubchak I."/>
            <person name="Duplessis S."/>
            <person name="Ehlting J."/>
            <person name="Ellis B."/>
            <person name="Gendler K."/>
            <person name="Goodstein D."/>
            <person name="Gribskov M."/>
            <person name="Grimwood J."/>
            <person name="Groover A."/>
            <person name="Gunter L."/>
            <person name="Hamberger B."/>
            <person name="Heinze B."/>
            <person name="Helariutta Y."/>
            <person name="Henrissat B."/>
            <person name="Holligan D."/>
            <person name="Holt R."/>
            <person name="Huang W."/>
            <person name="Islam-Faridi N."/>
            <person name="Jones S."/>
            <person name="Jones-Rhoades M."/>
            <person name="Jorgensen R."/>
            <person name="Joshi C."/>
            <person name="Kangasjarvi J."/>
            <person name="Karlsson J."/>
            <person name="Kelleher C."/>
            <person name="Kirkpatrick R."/>
            <person name="Kirst M."/>
            <person name="Kohler A."/>
            <person name="Kalluri U."/>
            <person name="Larimer F."/>
            <person name="Leebens-Mack J."/>
            <person name="Leple J.C."/>
            <person name="Locascio P."/>
            <person name="Lou Y."/>
            <person name="Lucas S."/>
            <person name="Martin F."/>
            <person name="Montanini B."/>
            <person name="Napoli C."/>
            <person name="Nelson D.R."/>
            <person name="Nelson C."/>
            <person name="Nieminen K."/>
            <person name="Nilsson O."/>
            <person name="Pereda V."/>
            <person name="Peter G."/>
            <person name="Philippe R."/>
            <person name="Pilate G."/>
            <person name="Poliakov A."/>
            <person name="Razumovskaya J."/>
            <person name="Richardson P."/>
            <person name="Rinaldi C."/>
            <person name="Ritland K."/>
            <person name="Rouze P."/>
            <person name="Ryaboy D."/>
            <person name="Schmutz J."/>
            <person name="Schrader J."/>
            <person name="Segerman B."/>
            <person name="Shin H."/>
            <person name="Siddiqui A."/>
            <person name="Sterky F."/>
            <person name="Terry A."/>
            <person name="Tsai C.J."/>
            <person name="Uberbacher E."/>
            <person name="Unneberg P."/>
            <person name="Vahala J."/>
            <person name="Wall K."/>
            <person name="Wessler S."/>
            <person name="Yang G."/>
            <person name="Yin T."/>
            <person name="Douglas C."/>
            <person name="Marra M."/>
            <person name="Sandberg G."/>
            <person name="Van de Peer Y."/>
            <person name="Rokhsar D."/>
        </authorList>
    </citation>
    <scope>NUCLEOTIDE SEQUENCE [LARGE SCALE GENOMIC DNA]</scope>
    <source>
        <strain evidence="3">cv. Nisqually</strain>
    </source>
</reference>
<keyword evidence="3" id="KW-1185">Reference proteome</keyword>
<evidence type="ECO:0000256" key="1">
    <source>
        <dbReference type="SAM" id="MobiDB-lite"/>
    </source>
</evidence>
<dbReference type="PANTHER" id="PTHR23099:SF0">
    <property type="entry name" value="GERM CELL NUCLEAR ACIDIC PROTEIN"/>
    <property type="match status" value="1"/>
</dbReference>